<dbReference type="PROSITE" id="PS50893">
    <property type="entry name" value="ABC_TRANSPORTER_2"/>
    <property type="match status" value="1"/>
</dbReference>
<dbReference type="GO" id="GO:0016887">
    <property type="term" value="F:ATP hydrolysis activity"/>
    <property type="evidence" value="ECO:0007669"/>
    <property type="project" value="InterPro"/>
</dbReference>
<dbReference type="PROSITE" id="PS00211">
    <property type="entry name" value="ABC_TRANSPORTER_1"/>
    <property type="match status" value="1"/>
</dbReference>
<evidence type="ECO:0000256" key="7">
    <source>
        <dbReference type="ARBA" id="ARBA00022989"/>
    </source>
</evidence>
<dbReference type="Pfam" id="PF00005">
    <property type="entry name" value="ABC_tran"/>
    <property type="match status" value="1"/>
</dbReference>
<dbReference type="Pfam" id="PF01061">
    <property type="entry name" value="ABC2_membrane"/>
    <property type="match status" value="1"/>
</dbReference>
<keyword evidence="5" id="KW-0547">Nucleotide-binding</keyword>
<feature type="compositionally biased region" description="Basic and acidic residues" evidence="9">
    <location>
        <begin position="11"/>
        <end position="24"/>
    </location>
</feature>
<dbReference type="FunFam" id="3.40.50.300:FF:002134">
    <property type="entry name" value="ABC transporter ATP-binding protein/permease wht-1"/>
    <property type="match status" value="1"/>
</dbReference>
<dbReference type="GO" id="GO:0140359">
    <property type="term" value="F:ABC-type transporter activity"/>
    <property type="evidence" value="ECO:0007669"/>
    <property type="project" value="InterPro"/>
</dbReference>
<keyword evidence="13" id="KW-1185">Reference proteome</keyword>
<dbReference type="GO" id="GO:0005524">
    <property type="term" value="F:ATP binding"/>
    <property type="evidence" value="ECO:0007669"/>
    <property type="project" value="UniProtKB-KW"/>
</dbReference>
<evidence type="ECO:0000313" key="13">
    <source>
        <dbReference type="Proteomes" id="UP000614601"/>
    </source>
</evidence>
<comment type="similarity">
    <text evidence="2">Belongs to the ABC transporter superfamily. ABCG family. Eye pigment precursor importer (TC 3.A.1.204) subfamily.</text>
</comment>
<feature type="region of interest" description="Disordered" evidence="9">
    <location>
        <begin position="1"/>
        <end position="72"/>
    </location>
</feature>
<dbReference type="Pfam" id="PF19055">
    <property type="entry name" value="ABC2_membrane_7"/>
    <property type="match status" value="1"/>
</dbReference>
<evidence type="ECO:0000256" key="2">
    <source>
        <dbReference type="ARBA" id="ARBA00005814"/>
    </source>
</evidence>
<dbReference type="PANTHER" id="PTHR48041:SF93">
    <property type="entry name" value="ABC TRANSPORTER ATP-BINDING PROTEIN_PERMEASE WHT-1"/>
    <property type="match status" value="1"/>
</dbReference>
<keyword evidence="6" id="KW-0067">ATP-binding</keyword>
<organism evidence="12 13">
    <name type="scientific">Bursaphelenchus okinawaensis</name>
    <dbReference type="NCBI Taxonomy" id="465554"/>
    <lineage>
        <taxon>Eukaryota</taxon>
        <taxon>Metazoa</taxon>
        <taxon>Ecdysozoa</taxon>
        <taxon>Nematoda</taxon>
        <taxon>Chromadorea</taxon>
        <taxon>Rhabditida</taxon>
        <taxon>Tylenchina</taxon>
        <taxon>Tylenchomorpha</taxon>
        <taxon>Aphelenchoidea</taxon>
        <taxon>Aphelenchoididae</taxon>
        <taxon>Bursaphelenchus</taxon>
    </lineage>
</organism>
<evidence type="ECO:0000256" key="8">
    <source>
        <dbReference type="ARBA" id="ARBA00023136"/>
    </source>
</evidence>
<gene>
    <name evidence="12" type="ORF">BOKJ2_LOCUS4113</name>
</gene>
<dbReference type="InterPro" id="IPR043926">
    <property type="entry name" value="ABCG_dom"/>
</dbReference>
<dbReference type="Gene3D" id="3.40.50.300">
    <property type="entry name" value="P-loop containing nucleotide triphosphate hydrolases"/>
    <property type="match status" value="1"/>
</dbReference>
<evidence type="ECO:0000256" key="6">
    <source>
        <dbReference type="ARBA" id="ARBA00022840"/>
    </source>
</evidence>
<dbReference type="Proteomes" id="UP000783686">
    <property type="component" value="Unassembled WGS sequence"/>
</dbReference>
<dbReference type="InterPro" id="IPR017871">
    <property type="entry name" value="ABC_transporter-like_CS"/>
</dbReference>
<feature type="transmembrane region" description="Helical" evidence="10">
    <location>
        <begin position="426"/>
        <end position="447"/>
    </location>
</feature>
<evidence type="ECO:0000259" key="11">
    <source>
        <dbReference type="PROSITE" id="PS50893"/>
    </source>
</evidence>
<proteinExistence type="inferred from homology"/>
<dbReference type="GO" id="GO:0005886">
    <property type="term" value="C:plasma membrane"/>
    <property type="evidence" value="ECO:0007669"/>
    <property type="project" value="TreeGrafter"/>
</dbReference>
<feature type="transmembrane region" description="Helical" evidence="10">
    <location>
        <begin position="509"/>
        <end position="528"/>
    </location>
</feature>
<dbReference type="EMBL" id="CAJFDH010000002">
    <property type="protein sequence ID" value="CAD5212259.1"/>
    <property type="molecule type" value="Genomic_DNA"/>
</dbReference>
<feature type="transmembrane region" description="Helical" evidence="10">
    <location>
        <begin position="661"/>
        <end position="685"/>
    </location>
</feature>
<dbReference type="InterPro" id="IPR013525">
    <property type="entry name" value="ABC2_TM"/>
</dbReference>
<keyword evidence="4 10" id="KW-0812">Transmembrane</keyword>
<dbReference type="InterPro" id="IPR003593">
    <property type="entry name" value="AAA+_ATPase"/>
</dbReference>
<feature type="transmembrane region" description="Helical" evidence="10">
    <location>
        <begin position="572"/>
        <end position="592"/>
    </location>
</feature>
<evidence type="ECO:0000256" key="4">
    <source>
        <dbReference type="ARBA" id="ARBA00022692"/>
    </source>
</evidence>
<dbReference type="AlphaFoldDB" id="A0A811K926"/>
<evidence type="ECO:0000313" key="12">
    <source>
        <dbReference type="EMBL" id="CAD5212259.1"/>
    </source>
</evidence>
<dbReference type="InterPro" id="IPR050352">
    <property type="entry name" value="ABCG_transporters"/>
</dbReference>
<accession>A0A811K926</accession>
<dbReference type="PANTHER" id="PTHR48041">
    <property type="entry name" value="ABC TRANSPORTER G FAMILY MEMBER 28"/>
    <property type="match status" value="1"/>
</dbReference>
<evidence type="ECO:0000256" key="1">
    <source>
        <dbReference type="ARBA" id="ARBA00004141"/>
    </source>
</evidence>
<keyword evidence="3" id="KW-0813">Transport</keyword>
<evidence type="ECO:0000256" key="9">
    <source>
        <dbReference type="SAM" id="MobiDB-lite"/>
    </source>
</evidence>
<dbReference type="InterPro" id="IPR027417">
    <property type="entry name" value="P-loop_NTPase"/>
</dbReference>
<protein>
    <recommendedName>
        <fullName evidence="11">ABC transporter domain-containing protein</fullName>
    </recommendedName>
</protein>
<comment type="caution">
    <text evidence="12">The sequence shown here is derived from an EMBL/GenBank/DDBJ whole genome shotgun (WGS) entry which is preliminary data.</text>
</comment>
<feature type="domain" description="ABC transporter" evidence="11">
    <location>
        <begin position="92"/>
        <end position="333"/>
    </location>
</feature>
<keyword evidence="7 10" id="KW-1133">Transmembrane helix</keyword>
<dbReference type="CDD" id="cd03213">
    <property type="entry name" value="ABCG_EPDR"/>
    <property type="match status" value="1"/>
</dbReference>
<reference evidence="12" key="1">
    <citation type="submission" date="2020-09" db="EMBL/GenBank/DDBJ databases">
        <authorList>
            <person name="Kikuchi T."/>
        </authorList>
    </citation>
    <scope>NUCLEOTIDE SEQUENCE</scope>
    <source>
        <strain evidence="12">SH1</strain>
    </source>
</reference>
<evidence type="ECO:0000256" key="5">
    <source>
        <dbReference type="ARBA" id="ARBA00022741"/>
    </source>
</evidence>
<name>A0A811K926_9BILA</name>
<dbReference type="SMART" id="SM00382">
    <property type="entry name" value="AAA"/>
    <property type="match status" value="1"/>
</dbReference>
<evidence type="ECO:0000256" key="3">
    <source>
        <dbReference type="ARBA" id="ARBA00022448"/>
    </source>
</evidence>
<sequence length="692" mass="78125">MDGSVQAAKIVSKENDKKNRDRTVDTAPDADPPVKQSTSTEQHKSSGGTDGTSGTGNSGSSRIVPSIKSGPYESGQTPKVLVWRNLNVSVPQQSGRFFKRTDEYRQVLNNVSGVAEPGEILAIMGESGAGKTTLLNVLMQQNLRKLQIAGEVEINGEAVSKYELKKMSAYVQQHDLFVGSIKVKEQLVFSAKMRMGRKYTNAQKMERVNEVIEKMGLTNCQNTVIGQRFQKSISLGEKKRLAFASELITDPSIMFCDEPTSGLDAFMAKQVIISLRKMADEGRTIVITIHQPSSQIFEMFHKVCFMGMGKVIYLGPATKVTKFFAKVGYPMADYTNPAEHAIKSLAVKEGEEKHACQQRVEEVAKMYEESPMAEKYRARICDPVSEKRVKLGNQDVRDRPTFAAPWYTQLLCLTKRSAMCILRDPFILKLRIIQIALTAVIVGTIYFQPEMKRENVLTYDGIMFNTVRDMNFMFLFPCVLVFTEELPVTMRETHAYVYRIHLYFIAKNLAELLQYLILPFIYSNIVYFMTGVMELTVQKYLTYILISITMCNTATSIGYATSCIMGTAEVAVQLLPLFTLPMLLFGGLFINITSVPEYLKWLKYISWYRYAFESFMINMWYDEGTIQGCNATDHSVDSCTTGTNGTTHLDYHGLDTELSGVWFNLSIMFVMICTYRMLGIIALYIRCRVNDT</sequence>
<dbReference type="EMBL" id="CAJFCW020000002">
    <property type="protein sequence ID" value="CAG9095411.1"/>
    <property type="molecule type" value="Genomic_DNA"/>
</dbReference>
<evidence type="ECO:0000256" key="10">
    <source>
        <dbReference type="SAM" id="Phobius"/>
    </source>
</evidence>
<dbReference type="SUPFAM" id="SSF52540">
    <property type="entry name" value="P-loop containing nucleoside triphosphate hydrolases"/>
    <property type="match status" value="1"/>
</dbReference>
<keyword evidence="8 10" id="KW-0472">Membrane</keyword>
<dbReference type="Proteomes" id="UP000614601">
    <property type="component" value="Unassembled WGS sequence"/>
</dbReference>
<feature type="compositionally biased region" description="Gly residues" evidence="9">
    <location>
        <begin position="48"/>
        <end position="57"/>
    </location>
</feature>
<comment type="subcellular location">
    <subcellularLocation>
        <location evidence="1">Membrane</location>
        <topology evidence="1">Multi-pass membrane protein</topology>
    </subcellularLocation>
</comment>
<feature type="transmembrane region" description="Helical" evidence="10">
    <location>
        <begin position="540"/>
        <end position="560"/>
    </location>
</feature>
<dbReference type="InterPro" id="IPR003439">
    <property type="entry name" value="ABC_transporter-like_ATP-bd"/>
</dbReference>
<dbReference type="OrthoDB" id="66620at2759"/>